<evidence type="ECO:0000313" key="1">
    <source>
        <dbReference type="Proteomes" id="UP000887565"/>
    </source>
</evidence>
<reference evidence="2" key="1">
    <citation type="submission" date="2022-11" db="UniProtKB">
        <authorList>
            <consortium name="WormBaseParasite"/>
        </authorList>
    </citation>
    <scope>IDENTIFICATION</scope>
</reference>
<dbReference type="WBParaSite" id="nRc.2.0.1.t13486-RA">
    <property type="protein sequence ID" value="nRc.2.0.1.t13486-RA"/>
    <property type="gene ID" value="nRc.2.0.1.g13486"/>
</dbReference>
<evidence type="ECO:0000313" key="2">
    <source>
        <dbReference type="WBParaSite" id="nRc.2.0.1.t13486-RA"/>
    </source>
</evidence>
<dbReference type="AlphaFoldDB" id="A0A915IH37"/>
<keyword evidence="1" id="KW-1185">Reference proteome</keyword>
<accession>A0A915IH37</accession>
<proteinExistence type="predicted"/>
<sequence length="80" mass="8845">MMEALQLVIDGTMQQINFAQPIDLLPPAAAVQPVQIMPAASHGYLRDISYDFPELTTDGMGKFPDFEHQIMLMDNAIPIA</sequence>
<dbReference type="Proteomes" id="UP000887565">
    <property type="component" value="Unplaced"/>
</dbReference>
<protein>
    <submittedName>
        <fullName evidence="2">Uncharacterized protein</fullName>
    </submittedName>
</protein>
<name>A0A915IH37_ROMCU</name>
<organism evidence="1 2">
    <name type="scientific">Romanomermis culicivorax</name>
    <name type="common">Nematode worm</name>
    <dbReference type="NCBI Taxonomy" id="13658"/>
    <lineage>
        <taxon>Eukaryota</taxon>
        <taxon>Metazoa</taxon>
        <taxon>Ecdysozoa</taxon>
        <taxon>Nematoda</taxon>
        <taxon>Enoplea</taxon>
        <taxon>Dorylaimia</taxon>
        <taxon>Mermithida</taxon>
        <taxon>Mermithoidea</taxon>
        <taxon>Mermithidae</taxon>
        <taxon>Romanomermis</taxon>
    </lineage>
</organism>